<dbReference type="EMBL" id="JARXHW010000005">
    <property type="protein sequence ID" value="MDQ8206564.1"/>
    <property type="molecule type" value="Genomic_DNA"/>
</dbReference>
<dbReference type="PRINTS" id="PR00812">
    <property type="entry name" value="BCTERIALGSPF"/>
</dbReference>
<dbReference type="PANTHER" id="PTHR30012:SF7">
    <property type="entry name" value="PROTEIN TRANSPORT PROTEIN HOFC HOMOLOG"/>
    <property type="match status" value="1"/>
</dbReference>
<dbReference type="Pfam" id="PF00482">
    <property type="entry name" value="T2SSF"/>
    <property type="match status" value="2"/>
</dbReference>
<accession>A0ABU1AQX5</accession>
<evidence type="ECO:0000259" key="12">
    <source>
        <dbReference type="Pfam" id="PF00482"/>
    </source>
</evidence>
<feature type="domain" description="Type II secretion system protein GspF" evidence="12">
    <location>
        <begin position="251"/>
        <end position="373"/>
    </location>
</feature>
<comment type="subcellular location">
    <subcellularLocation>
        <location evidence="1">Cell inner membrane</location>
        <topology evidence="1">Multi-pass membrane protein</topology>
    </subcellularLocation>
    <subcellularLocation>
        <location evidence="9">Cell membrane</location>
        <topology evidence="9">Multi-pass membrane protein</topology>
    </subcellularLocation>
</comment>
<evidence type="ECO:0000256" key="8">
    <source>
        <dbReference type="ARBA" id="ARBA00023136"/>
    </source>
</evidence>
<evidence type="ECO:0000256" key="9">
    <source>
        <dbReference type="RuleBase" id="RU003923"/>
    </source>
</evidence>
<gene>
    <name evidence="13" type="ORF">QEH52_03530</name>
</gene>
<feature type="region of interest" description="Disordered" evidence="10">
    <location>
        <begin position="1"/>
        <end position="25"/>
    </location>
</feature>
<dbReference type="InterPro" id="IPR018076">
    <property type="entry name" value="T2SS_GspF_dom"/>
</dbReference>
<dbReference type="RefSeq" id="WP_308948661.1">
    <property type="nucleotide sequence ID" value="NZ_JARXHW010000005.1"/>
</dbReference>
<evidence type="ECO:0000256" key="7">
    <source>
        <dbReference type="ARBA" id="ARBA00022989"/>
    </source>
</evidence>
<evidence type="ECO:0000256" key="10">
    <source>
        <dbReference type="SAM" id="MobiDB-lite"/>
    </source>
</evidence>
<feature type="transmembrane region" description="Helical" evidence="11">
    <location>
        <begin position="148"/>
        <end position="170"/>
    </location>
</feature>
<feature type="domain" description="Type II secretion system protein GspF" evidence="12">
    <location>
        <begin position="48"/>
        <end position="171"/>
    </location>
</feature>
<keyword evidence="7 11" id="KW-1133">Transmembrane helix</keyword>
<comment type="caution">
    <text evidence="13">The sequence shown here is derived from an EMBL/GenBank/DDBJ whole genome shotgun (WGS) entry which is preliminary data.</text>
</comment>
<evidence type="ECO:0000256" key="3">
    <source>
        <dbReference type="ARBA" id="ARBA00022448"/>
    </source>
</evidence>
<feature type="transmembrane region" description="Helical" evidence="11">
    <location>
        <begin position="354"/>
        <end position="375"/>
    </location>
</feature>
<keyword evidence="6 9" id="KW-0812">Transmembrane</keyword>
<name>A0ABU1AQX5_9BACT</name>
<evidence type="ECO:0000313" key="13">
    <source>
        <dbReference type="EMBL" id="MDQ8206564.1"/>
    </source>
</evidence>
<dbReference type="InterPro" id="IPR042094">
    <property type="entry name" value="T2SS_GspF_sf"/>
</dbReference>
<keyword evidence="8 11" id="KW-0472">Membrane</keyword>
<dbReference type="PANTHER" id="PTHR30012">
    <property type="entry name" value="GENERAL SECRETION PATHWAY PROTEIN"/>
    <property type="match status" value="1"/>
</dbReference>
<evidence type="ECO:0000256" key="5">
    <source>
        <dbReference type="ARBA" id="ARBA00022519"/>
    </source>
</evidence>
<evidence type="ECO:0000313" key="14">
    <source>
        <dbReference type="Proteomes" id="UP001225316"/>
    </source>
</evidence>
<evidence type="ECO:0000256" key="1">
    <source>
        <dbReference type="ARBA" id="ARBA00004429"/>
    </source>
</evidence>
<dbReference type="InterPro" id="IPR003004">
    <property type="entry name" value="GspF/PilC"/>
</dbReference>
<keyword evidence="4" id="KW-1003">Cell membrane</keyword>
<evidence type="ECO:0000256" key="4">
    <source>
        <dbReference type="ARBA" id="ARBA00022475"/>
    </source>
</evidence>
<evidence type="ECO:0000256" key="11">
    <source>
        <dbReference type="SAM" id="Phobius"/>
    </source>
</evidence>
<sequence length="383" mass="41657">MATLNSKANTTSTKKKKSFAEGQRLAKQKSYEKQAKRKKIKLMELTIFTQQLAAMLEAGLPLVGALEALEEQTENPVFQIIIRNVKNDVSAGRAFSEACSSYPRAFPNLFVSMVEAGEASGSLAEILEKTSSYFEETVKLIKQVKGALVYPAVVISLAIILVNVLLVFVIPVFADMFSDFDAELPKPTQFLIGLSNFLKSYILLIIAGIAGAVWLIKRFVATPKGKKASDKFILKIPVIGELMRKVSLSRFCRTYAILMRSGVPILKTLDIVSAAAGNTFIQTACKNISRHISEGGQVSDVVANDPYFPPMVKHMSRAGEQTGNVDGMLVKVADFYDAEVDTLVKALTSLMEPLLITFLGVVIGGIVMAMFLPIFQLSSVAGG</sequence>
<protein>
    <submittedName>
        <fullName evidence="13">Type II secretion system F family protein</fullName>
    </submittedName>
</protein>
<feature type="transmembrane region" description="Helical" evidence="11">
    <location>
        <begin position="190"/>
        <end position="216"/>
    </location>
</feature>
<organism evidence="13 14">
    <name type="scientific">Thalassobacterium maritimum</name>
    <dbReference type="NCBI Taxonomy" id="3041265"/>
    <lineage>
        <taxon>Bacteria</taxon>
        <taxon>Pseudomonadati</taxon>
        <taxon>Verrucomicrobiota</taxon>
        <taxon>Opitutia</taxon>
        <taxon>Puniceicoccales</taxon>
        <taxon>Coraliomargaritaceae</taxon>
        <taxon>Thalassobacterium</taxon>
    </lineage>
</organism>
<proteinExistence type="inferred from homology"/>
<dbReference type="Gene3D" id="1.20.81.30">
    <property type="entry name" value="Type II secretion system (T2SS), domain F"/>
    <property type="match status" value="2"/>
</dbReference>
<reference evidence="13 14" key="1">
    <citation type="submission" date="2023-04" db="EMBL/GenBank/DDBJ databases">
        <title>A novel bacteria isolated from coastal sediment.</title>
        <authorList>
            <person name="Liu X.-J."/>
            <person name="Du Z.-J."/>
        </authorList>
    </citation>
    <scope>NUCLEOTIDE SEQUENCE [LARGE SCALE GENOMIC DNA]</scope>
    <source>
        <strain evidence="13 14">SDUM461003</strain>
    </source>
</reference>
<dbReference type="PROSITE" id="PS00874">
    <property type="entry name" value="T2SP_F"/>
    <property type="match status" value="1"/>
</dbReference>
<keyword evidence="3 9" id="KW-0813">Transport</keyword>
<dbReference type="InterPro" id="IPR001992">
    <property type="entry name" value="T2SS_GspF/T4SS_PilC_CS"/>
</dbReference>
<comment type="similarity">
    <text evidence="2 9">Belongs to the GSP F family.</text>
</comment>
<keyword evidence="14" id="KW-1185">Reference proteome</keyword>
<keyword evidence="5" id="KW-0997">Cell inner membrane</keyword>
<evidence type="ECO:0000256" key="6">
    <source>
        <dbReference type="ARBA" id="ARBA00022692"/>
    </source>
</evidence>
<dbReference type="Proteomes" id="UP001225316">
    <property type="component" value="Unassembled WGS sequence"/>
</dbReference>
<feature type="compositionally biased region" description="Low complexity" evidence="10">
    <location>
        <begin position="1"/>
        <end position="12"/>
    </location>
</feature>
<evidence type="ECO:0000256" key="2">
    <source>
        <dbReference type="ARBA" id="ARBA00005745"/>
    </source>
</evidence>